<dbReference type="GO" id="GO:0006405">
    <property type="term" value="P:RNA export from nucleus"/>
    <property type="evidence" value="ECO:0007669"/>
    <property type="project" value="TreeGrafter"/>
</dbReference>
<dbReference type="InterPro" id="IPR042533">
    <property type="entry name" value="Nucleoporin_Nup155_C_1"/>
</dbReference>
<comment type="subcellular location">
    <subcellularLocation>
        <location evidence="1">Nucleus membrane</location>
        <topology evidence="1">Peripheral membrane protein</topology>
        <orientation evidence="1">Cytoplasmic side</orientation>
    </subcellularLocation>
    <subcellularLocation>
        <location evidence="3">Nucleus membrane</location>
        <topology evidence="3">Peripheral membrane protein</topology>
        <orientation evidence="3">Nucleoplasmic side</orientation>
    </subcellularLocation>
    <subcellularLocation>
        <location evidence="2">Nucleus</location>
        <location evidence="2">Nuclear pore complex</location>
    </subcellularLocation>
</comment>
<evidence type="ECO:0008006" key="17">
    <source>
        <dbReference type="Google" id="ProtNLM"/>
    </source>
</evidence>
<keyword evidence="5" id="KW-0813">Transport</keyword>
<dbReference type="InterPro" id="IPR007187">
    <property type="entry name" value="Nucleoporin_Nup133/Nup155_C"/>
</dbReference>
<dbReference type="eggNOG" id="KOG1900">
    <property type="taxonomic scope" value="Eukaryota"/>
</dbReference>
<dbReference type="GeneID" id="19969142"/>
<dbReference type="FunFam" id="1.25.40.440:FF:000001">
    <property type="entry name" value="Nuclear pore complex subunit"/>
    <property type="match status" value="1"/>
</dbReference>
<keyword evidence="10" id="KW-0472">Membrane</keyword>
<dbReference type="Pfam" id="PF03177">
    <property type="entry name" value="Nucleoporin_C"/>
    <property type="match status" value="1"/>
</dbReference>
<evidence type="ECO:0000313" key="15">
    <source>
        <dbReference type="EMBL" id="ETN42646.1"/>
    </source>
</evidence>
<keyword evidence="9" id="KW-0906">Nuclear pore complex</keyword>
<dbReference type="GO" id="GO:0017056">
    <property type="term" value="F:structural constituent of nuclear pore"/>
    <property type="evidence" value="ECO:0007669"/>
    <property type="project" value="InterPro"/>
</dbReference>
<dbReference type="InterPro" id="IPR014908">
    <property type="entry name" value="Nucleoporin_Nup133/Nup155_N"/>
</dbReference>
<dbReference type="FunFam" id="1.25.40.450:FF:000002">
    <property type="entry name" value="Putative non-repetitive nucleoporin"/>
    <property type="match status" value="1"/>
</dbReference>
<evidence type="ECO:0000256" key="6">
    <source>
        <dbReference type="ARBA" id="ARBA00022816"/>
    </source>
</evidence>
<dbReference type="FunFam" id="1.20.58.1780:FF:000003">
    <property type="entry name" value="Non-repetitive nucleoporin, putative"/>
    <property type="match status" value="1"/>
</dbReference>
<dbReference type="Gene3D" id="1.25.40.450">
    <property type="entry name" value="Nucleoporin, helical domain, N-terminal subdomain"/>
    <property type="match status" value="1"/>
</dbReference>
<dbReference type="GO" id="GO:0031965">
    <property type="term" value="C:nuclear membrane"/>
    <property type="evidence" value="ECO:0007669"/>
    <property type="project" value="UniProtKB-SubCell"/>
</dbReference>
<feature type="domain" description="Nucleoporin Nup133/Nup155-like C-terminal" evidence="13">
    <location>
        <begin position="658"/>
        <end position="1300"/>
    </location>
</feature>
<dbReference type="PANTHER" id="PTHR10350:SF6">
    <property type="entry name" value="NUCLEAR PORE COMPLEX PROTEIN NUP155"/>
    <property type="match status" value="1"/>
</dbReference>
<dbReference type="FunCoup" id="W2S1P3">
    <property type="interactions" value="1180"/>
</dbReference>
<dbReference type="InterPro" id="IPR004870">
    <property type="entry name" value="Nucleoporin_Nup155"/>
</dbReference>
<keyword evidence="8" id="KW-0811">Translocation</keyword>
<evidence type="ECO:0000256" key="12">
    <source>
        <dbReference type="SAM" id="MobiDB-lite"/>
    </source>
</evidence>
<evidence type="ECO:0000259" key="14">
    <source>
        <dbReference type="Pfam" id="PF08801"/>
    </source>
</evidence>
<keyword evidence="7" id="KW-0653">Protein transport</keyword>
<dbReference type="PANTHER" id="PTHR10350">
    <property type="entry name" value="NUCLEAR PORE COMPLEX PROTEIN NUP155"/>
    <property type="match status" value="1"/>
</dbReference>
<evidence type="ECO:0000256" key="1">
    <source>
        <dbReference type="ARBA" id="ARBA00004335"/>
    </source>
</evidence>
<dbReference type="GO" id="GO:0036228">
    <property type="term" value="P:protein localization to nuclear inner membrane"/>
    <property type="evidence" value="ECO:0007669"/>
    <property type="project" value="TreeGrafter"/>
</dbReference>
<dbReference type="InterPro" id="IPR042537">
    <property type="entry name" value="Nucleoporin_Nup155_C_2"/>
</dbReference>
<evidence type="ECO:0000313" key="16">
    <source>
        <dbReference type="Proteomes" id="UP000030752"/>
    </source>
</evidence>
<dbReference type="Gene3D" id="1.25.40.440">
    <property type="entry name" value="Nucleoporin, helical domain, central subdomain"/>
    <property type="match status" value="1"/>
</dbReference>
<dbReference type="Proteomes" id="UP000030752">
    <property type="component" value="Unassembled WGS sequence"/>
</dbReference>
<sequence>MAADIYATPMRPVPGIFPKTPALPNQMPQPIFQRPIPELQRTPSANPPAAPTTQQQPEALKPEQRAAKYINEALNDEAQFADIDAYLPPGPSSEYEVQTSTTWAPFQKARVYQIPDQVFEQYNHSNLTTLMGLFAELRHAWVSIDNGLYLWDYTANNPELFGFEDQPHSITAVELAVPKPGVFLDTVRNMIVLATTSEISLLGLITEMVAGAPQLSVIKTGMSVSVRGMDVSVIAHSKTTGRIFFGGTTDNDLYELVYQQQDGWFRGKCNKICHTRTTVQTLTMSLPALGSRPSEYVEQIIVDDSRSLVYTLSSKSNIRVFFMKSDGSLTLCITKSASDLYSKVSHLVTPNESLNPRIAIVAISAIPQQEAARYSLVATTATGYRIYCSTTSSGFWGSQNPGGPASMEPQHVRIPPSTPAVFVSNTVRAHSGSQQANNMHAPVNTLIQTRLAKRFPPGYFFCFTTKDQNAPTDSLFICAPDAGRVIRPAEMGQLSKSAESAVWIQLGSKAEDIGASTPYIAPSTTPRGFGNDLAVQFDQPIPEIAILTNTGIHVIKRRRLVDIFAGLVRQGGGTEGFQNDINYLMRTYGRTETLATALAVACGQGEEVTSESRSTRILDPDVLEVARKTFIDHGGKASLNQNMVADRNMPLIDAVRPSPRHAAITLYLSRLLRSTWRSVIAKEKKEKDKYVVEPAVKIEKLRSVQEDLSALQRFFNANKSFIKGLSGPDDLPQAGTRDDEIAMQGEHRALHAVVKFVANTIEGISFVQVLFEERVEDIVPLLPEASRPELFKLTYEELFSTKMGFDLAKELVKAIVNRNIAKGSNVETIAESLRRRCGNFCSADDVVIFKAQELLKRAAEQGANAETARNLLNDSLRLFEEVAHSLPRDYLKAAVKQYIELRFFAGAIQLILKVANEMDKANDAHSWMLDGRPEGDPRKEKFEKRQKCYTLVHDVIVSVDKSIEKEPTFLDGRPTLPAIRRNEAYDVIAMSNDELFLTDLYDWYLSNGWADRVLSTESPFIIKYLERKSAEDIVYADLLWRYYGQTNQYQKAATVQLQLAQSGFQLPLDRRIEYLSRARANASTYTQGGNRKTKQKLLQDISELLDIANIQDEVLQRLRDETRLDENARAEVLEQVDGPILDISTLFNKFADAGGYYDICLQIYMVADHRDPSTIKGTWQQLLDTTHERTVSNGSPQPFEAIAEEVRSLGARLRLSEATFPVPFLLPTLLGYSYTAQRDVAPEHWVTDIFLGLGVAHEQLFDTLEQMFYTEERPFLGKAKGEVIREALYVAGKWWSESTRTGLGGAFGGDEGCGRVLEFLEAAIAVGARQGFDRDILDAAKSVRARVTEFVE</sequence>
<evidence type="ECO:0000256" key="10">
    <source>
        <dbReference type="ARBA" id="ARBA00023136"/>
    </source>
</evidence>
<dbReference type="STRING" id="1220924.W2S1P3"/>
<keyword evidence="6" id="KW-0509">mRNA transport</keyword>
<proteinExistence type="inferred from homology"/>
<dbReference type="VEuPathDB" id="FungiDB:HMPREF1541_01803"/>
<dbReference type="GO" id="GO:0051292">
    <property type="term" value="P:nuclear pore complex assembly"/>
    <property type="evidence" value="ECO:0007669"/>
    <property type="project" value="UniProtKB-ARBA"/>
</dbReference>
<evidence type="ECO:0000256" key="2">
    <source>
        <dbReference type="ARBA" id="ARBA00004567"/>
    </source>
</evidence>
<evidence type="ECO:0000259" key="13">
    <source>
        <dbReference type="Pfam" id="PF03177"/>
    </source>
</evidence>
<dbReference type="EMBL" id="KB822718">
    <property type="protein sequence ID" value="ETN42646.1"/>
    <property type="molecule type" value="Genomic_DNA"/>
</dbReference>
<organism evidence="15 16">
    <name type="scientific">Cyphellophora europaea (strain CBS 101466)</name>
    <name type="common">Phialophora europaea</name>
    <dbReference type="NCBI Taxonomy" id="1220924"/>
    <lineage>
        <taxon>Eukaryota</taxon>
        <taxon>Fungi</taxon>
        <taxon>Dikarya</taxon>
        <taxon>Ascomycota</taxon>
        <taxon>Pezizomycotina</taxon>
        <taxon>Eurotiomycetes</taxon>
        <taxon>Chaetothyriomycetidae</taxon>
        <taxon>Chaetothyriales</taxon>
        <taxon>Cyphellophoraceae</taxon>
        <taxon>Cyphellophora</taxon>
    </lineage>
</organism>
<name>W2S1P3_CYPE1</name>
<dbReference type="GO" id="GO:0000972">
    <property type="term" value="P:transcription-dependent tethering of RNA polymerase II gene DNA at nuclear periphery"/>
    <property type="evidence" value="ECO:0007669"/>
    <property type="project" value="TreeGrafter"/>
</dbReference>
<comment type="similarity">
    <text evidence="4">Belongs to the non-repetitive/WGA-negative nucleoporin family.</text>
</comment>
<keyword evidence="16" id="KW-1185">Reference proteome</keyword>
<dbReference type="InterPro" id="IPR042538">
    <property type="entry name" value="Nucleoporin_Nup155_C_3"/>
</dbReference>
<dbReference type="RefSeq" id="XP_008714382.1">
    <property type="nucleotide sequence ID" value="XM_008716160.1"/>
</dbReference>
<dbReference type="HOGENOM" id="CLU_000429_0_1_1"/>
<evidence type="ECO:0000256" key="5">
    <source>
        <dbReference type="ARBA" id="ARBA00022448"/>
    </source>
</evidence>
<dbReference type="GO" id="GO:0044611">
    <property type="term" value="C:nuclear pore inner ring"/>
    <property type="evidence" value="ECO:0007669"/>
    <property type="project" value="TreeGrafter"/>
</dbReference>
<evidence type="ECO:0000256" key="3">
    <source>
        <dbReference type="ARBA" id="ARBA00004620"/>
    </source>
</evidence>
<evidence type="ECO:0000256" key="7">
    <source>
        <dbReference type="ARBA" id="ARBA00022927"/>
    </source>
</evidence>
<evidence type="ECO:0000256" key="9">
    <source>
        <dbReference type="ARBA" id="ARBA00023132"/>
    </source>
</evidence>
<evidence type="ECO:0000256" key="11">
    <source>
        <dbReference type="ARBA" id="ARBA00023242"/>
    </source>
</evidence>
<dbReference type="Gene3D" id="1.20.58.1780">
    <property type="match status" value="1"/>
</dbReference>
<dbReference type="GO" id="GO:0051028">
    <property type="term" value="P:mRNA transport"/>
    <property type="evidence" value="ECO:0007669"/>
    <property type="project" value="UniProtKB-KW"/>
</dbReference>
<dbReference type="OrthoDB" id="338970at2759"/>
<gene>
    <name evidence="15" type="ORF">HMPREF1541_01803</name>
</gene>
<accession>W2S1P3</accession>
<feature type="region of interest" description="Disordered" evidence="12">
    <location>
        <begin position="1"/>
        <end position="61"/>
    </location>
</feature>
<dbReference type="GO" id="GO:0006606">
    <property type="term" value="P:protein import into nucleus"/>
    <property type="evidence" value="ECO:0007669"/>
    <property type="project" value="TreeGrafter"/>
</dbReference>
<protein>
    <recommendedName>
        <fullName evidence="17">Nucleoporin Nup133/Nup155-like N-terminal domain-containing protein</fullName>
    </recommendedName>
</protein>
<dbReference type="Pfam" id="PF08801">
    <property type="entry name" value="Nucleoporin_N"/>
    <property type="match status" value="1"/>
</dbReference>
<dbReference type="Gene3D" id="1.20.120.1880">
    <property type="entry name" value="Nucleoporin, helical C-terminal domain"/>
    <property type="match status" value="1"/>
</dbReference>
<evidence type="ECO:0000256" key="4">
    <source>
        <dbReference type="ARBA" id="ARBA00007373"/>
    </source>
</evidence>
<dbReference type="InParanoid" id="W2S1P3"/>
<reference evidence="15 16" key="1">
    <citation type="submission" date="2013-03" db="EMBL/GenBank/DDBJ databases">
        <title>The Genome Sequence of Phialophora europaea CBS 101466.</title>
        <authorList>
            <consortium name="The Broad Institute Genomics Platform"/>
            <person name="Cuomo C."/>
            <person name="de Hoog S."/>
            <person name="Gorbushina A."/>
            <person name="Walker B."/>
            <person name="Young S.K."/>
            <person name="Zeng Q."/>
            <person name="Gargeya S."/>
            <person name="Fitzgerald M."/>
            <person name="Haas B."/>
            <person name="Abouelleil A."/>
            <person name="Allen A.W."/>
            <person name="Alvarado L."/>
            <person name="Arachchi H.M."/>
            <person name="Berlin A.M."/>
            <person name="Chapman S.B."/>
            <person name="Gainer-Dewar J."/>
            <person name="Goldberg J."/>
            <person name="Griggs A."/>
            <person name="Gujja S."/>
            <person name="Hansen M."/>
            <person name="Howarth C."/>
            <person name="Imamovic A."/>
            <person name="Ireland A."/>
            <person name="Larimer J."/>
            <person name="McCowan C."/>
            <person name="Murphy C."/>
            <person name="Pearson M."/>
            <person name="Poon T.W."/>
            <person name="Priest M."/>
            <person name="Roberts A."/>
            <person name="Saif S."/>
            <person name="Shea T."/>
            <person name="Sisk P."/>
            <person name="Sykes S."/>
            <person name="Wortman J."/>
            <person name="Nusbaum C."/>
            <person name="Birren B."/>
        </authorList>
    </citation>
    <scope>NUCLEOTIDE SEQUENCE [LARGE SCALE GENOMIC DNA]</scope>
    <source>
        <strain evidence="15 16">CBS 101466</strain>
    </source>
</reference>
<feature type="domain" description="Nucleoporin Nup133/Nup155-like N-terminal" evidence="14">
    <location>
        <begin position="103"/>
        <end position="553"/>
    </location>
</feature>
<keyword evidence="11" id="KW-0539">Nucleus</keyword>
<evidence type="ECO:0000256" key="8">
    <source>
        <dbReference type="ARBA" id="ARBA00023010"/>
    </source>
</evidence>